<comment type="caution">
    <text evidence="3">The sequence shown here is derived from an EMBL/GenBank/DDBJ whole genome shotgun (WGS) entry which is preliminary data.</text>
</comment>
<protein>
    <submittedName>
        <fullName evidence="3">Alpha/beta fold hydrolase</fullName>
    </submittedName>
</protein>
<evidence type="ECO:0000313" key="3">
    <source>
        <dbReference type="EMBL" id="MFC5384762.1"/>
    </source>
</evidence>
<dbReference type="Proteomes" id="UP001596016">
    <property type="component" value="Unassembled WGS sequence"/>
</dbReference>
<keyword evidence="1 3" id="KW-0378">Hydrolase</keyword>
<dbReference type="PANTHER" id="PTHR43798:SF31">
    <property type="entry name" value="AB HYDROLASE SUPERFAMILY PROTEIN YCLE"/>
    <property type="match status" value="1"/>
</dbReference>
<reference evidence="4" key="1">
    <citation type="journal article" date="2019" name="Int. J. Syst. Evol. Microbiol.">
        <title>The Global Catalogue of Microorganisms (GCM) 10K type strain sequencing project: providing services to taxonomists for standard genome sequencing and annotation.</title>
        <authorList>
            <consortium name="The Broad Institute Genomics Platform"/>
            <consortium name="The Broad Institute Genome Sequencing Center for Infectious Disease"/>
            <person name="Wu L."/>
            <person name="Ma J."/>
        </authorList>
    </citation>
    <scope>NUCLEOTIDE SEQUENCE [LARGE SCALE GENOMIC DNA]</scope>
    <source>
        <strain evidence="4">CGMCC 4.1415</strain>
    </source>
</reference>
<dbReference type="InterPro" id="IPR050266">
    <property type="entry name" value="AB_hydrolase_sf"/>
</dbReference>
<name>A0ABW0GV53_9HYPH</name>
<dbReference type="Pfam" id="PF00561">
    <property type="entry name" value="Abhydrolase_1"/>
    <property type="match status" value="1"/>
</dbReference>
<dbReference type="Gene3D" id="3.40.50.1820">
    <property type="entry name" value="alpha/beta hydrolase"/>
    <property type="match status" value="1"/>
</dbReference>
<keyword evidence="4" id="KW-1185">Reference proteome</keyword>
<dbReference type="GO" id="GO:0016787">
    <property type="term" value="F:hydrolase activity"/>
    <property type="evidence" value="ECO:0007669"/>
    <property type="project" value="UniProtKB-KW"/>
</dbReference>
<organism evidence="3 4">
    <name type="scientific">Aquamicrobium segne</name>
    <dbReference type="NCBI Taxonomy" id="469547"/>
    <lineage>
        <taxon>Bacteria</taxon>
        <taxon>Pseudomonadati</taxon>
        <taxon>Pseudomonadota</taxon>
        <taxon>Alphaproteobacteria</taxon>
        <taxon>Hyphomicrobiales</taxon>
        <taxon>Phyllobacteriaceae</taxon>
        <taxon>Aquamicrobium</taxon>
    </lineage>
</organism>
<evidence type="ECO:0000313" key="4">
    <source>
        <dbReference type="Proteomes" id="UP001596016"/>
    </source>
</evidence>
<dbReference type="InterPro" id="IPR000073">
    <property type="entry name" value="AB_hydrolase_1"/>
</dbReference>
<dbReference type="InterPro" id="IPR029058">
    <property type="entry name" value="AB_hydrolase_fold"/>
</dbReference>
<dbReference type="PRINTS" id="PR00111">
    <property type="entry name" value="ABHYDROLASE"/>
</dbReference>
<evidence type="ECO:0000256" key="1">
    <source>
        <dbReference type="ARBA" id="ARBA00022801"/>
    </source>
</evidence>
<proteinExistence type="predicted"/>
<feature type="domain" description="AB hydrolase-1" evidence="2">
    <location>
        <begin position="21"/>
        <end position="248"/>
    </location>
</feature>
<evidence type="ECO:0000259" key="2">
    <source>
        <dbReference type="Pfam" id="PF00561"/>
    </source>
</evidence>
<dbReference type="RefSeq" id="WP_378227612.1">
    <property type="nucleotide sequence ID" value="NZ_JBHSLL010000010.1"/>
</dbReference>
<gene>
    <name evidence="3" type="ORF">ACFPLB_02155</name>
</gene>
<dbReference type="PANTHER" id="PTHR43798">
    <property type="entry name" value="MONOACYLGLYCEROL LIPASE"/>
    <property type="match status" value="1"/>
</dbReference>
<sequence length="263" mass="28475">MLIKSNGASFNCVVEGPEGAPWITLSHALANNLSLWDEVAAELGSNFRVLRYDQRGHGKSEAVAGPYDFPMLVNDVIGIWDALGIKQSHWVGLSIGGMIGYGLGIHHPDRLQTIVACDSRPDAPPEYAAYFQSRIDKAREKGMEGVVESTIERWFTPETLAKKSPVLDRVREMIRTTDPVGHEGCCEALKTLSYGPDLHRITVPSLLLGGAKDKGAPPDKLAEAAAKIPQGEHVVIPDAGHIAVLENAPASLATLRSWFSRHG</sequence>
<accession>A0ABW0GV53</accession>
<dbReference type="SUPFAM" id="SSF53474">
    <property type="entry name" value="alpha/beta-Hydrolases"/>
    <property type="match status" value="1"/>
</dbReference>
<dbReference type="EMBL" id="JBHSLL010000010">
    <property type="protein sequence ID" value="MFC5384762.1"/>
    <property type="molecule type" value="Genomic_DNA"/>
</dbReference>